<keyword evidence="8" id="KW-0807">Transducer</keyword>
<proteinExistence type="predicted"/>
<dbReference type="AlphaFoldDB" id="A0A815N7D6"/>
<feature type="transmembrane region" description="Helical" evidence="9">
    <location>
        <begin position="54"/>
        <end position="76"/>
    </location>
</feature>
<evidence type="ECO:0000313" key="12">
    <source>
        <dbReference type="Proteomes" id="UP000663860"/>
    </source>
</evidence>
<evidence type="ECO:0000256" key="3">
    <source>
        <dbReference type="ARBA" id="ARBA00022692"/>
    </source>
</evidence>
<evidence type="ECO:0000256" key="2">
    <source>
        <dbReference type="ARBA" id="ARBA00022475"/>
    </source>
</evidence>
<gene>
    <name evidence="11" type="ORF">IZO911_LOCUS41185</name>
</gene>
<dbReference type="InterPro" id="IPR000276">
    <property type="entry name" value="GPCR_Rhodpsn"/>
</dbReference>
<evidence type="ECO:0000256" key="1">
    <source>
        <dbReference type="ARBA" id="ARBA00004651"/>
    </source>
</evidence>
<keyword evidence="3 9" id="KW-0812">Transmembrane</keyword>
<dbReference type="EMBL" id="CAJNOE010001519">
    <property type="protein sequence ID" value="CAF1430172.1"/>
    <property type="molecule type" value="Genomic_DNA"/>
</dbReference>
<evidence type="ECO:0000256" key="4">
    <source>
        <dbReference type="ARBA" id="ARBA00022989"/>
    </source>
</evidence>
<feature type="transmembrane region" description="Helical" evidence="9">
    <location>
        <begin position="174"/>
        <end position="197"/>
    </location>
</feature>
<keyword evidence="4 9" id="KW-1133">Transmembrane helix</keyword>
<evidence type="ECO:0000313" key="11">
    <source>
        <dbReference type="EMBL" id="CAF1430172.1"/>
    </source>
</evidence>
<accession>A0A815N7D6</accession>
<feature type="transmembrane region" description="Helical" evidence="9">
    <location>
        <begin position="96"/>
        <end position="115"/>
    </location>
</feature>
<dbReference type="GO" id="GO:0005886">
    <property type="term" value="C:plasma membrane"/>
    <property type="evidence" value="ECO:0007669"/>
    <property type="project" value="UniProtKB-SubCell"/>
</dbReference>
<feature type="transmembrane region" description="Helical" evidence="9">
    <location>
        <begin position="135"/>
        <end position="154"/>
    </location>
</feature>
<feature type="transmembrane region" description="Helical" evidence="9">
    <location>
        <begin position="21"/>
        <end position="42"/>
    </location>
</feature>
<feature type="transmembrane region" description="Helical" evidence="9">
    <location>
        <begin position="258"/>
        <end position="282"/>
    </location>
</feature>
<protein>
    <recommendedName>
        <fullName evidence="10">G-protein coupled receptors family 1 profile domain-containing protein</fullName>
    </recommendedName>
</protein>
<dbReference type="GO" id="GO:0004930">
    <property type="term" value="F:G protein-coupled receptor activity"/>
    <property type="evidence" value="ECO:0007669"/>
    <property type="project" value="UniProtKB-KW"/>
</dbReference>
<dbReference type="SUPFAM" id="SSF81321">
    <property type="entry name" value="Family A G protein-coupled receptor-like"/>
    <property type="match status" value="1"/>
</dbReference>
<evidence type="ECO:0000256" key="6">
    <source>
        <dbReference type="ARBA" id="ARBA00023136"/>
    </source>
</evidence>
<evidence type="ECO:0000256" key="9">
    <source>
        <dbReference type="SAM" id="Phobius"/>
    </source>
</evidence>
<sequence length="305" mass="35917">MLLNNNLTATQIEPWFIPIDILRLVCDGFATILALIFLFIIIFEKTCHTIPMLLVANSFLAEFVFGSDMLFMSAFALHNDLKQIEFYDTWCLFQGYMSYMSVGIQNYSYLLHAIYRYISTVYPTRLYYQSFRFQMFLICSTWICGIIYPIPIVLTHQIQYHVNNQICQMPLNFSFITLFNITYLYLLPMTTIIILYWKMVRYVHEISQRALPVNTLSRAQRELKMIRRIVILVSILVALGLPYTIFIFMSFFTTPPKYHFRIAFIFNDVSLASVMIVLFQFTEPLKISVLKMIRTRPTIIVPTMT</sequence>
<keyword evidence="2" id="KW-1003">Cell membrane</keyword>
<evidence type="ECO:0000256" key="7">
    <source>
        <dbReference type="ARBA" id="ARBA00023170"/>
    </source>
</evidence>
<comment type="caution">
    <text evidence="11">The sequence shown here is derived from an EMBL/GenBank/DDBJ whole genome shotgun (WGS) entry which is preliminary data.</text>
</comment>
<organism evidence="11 12">
    <name type="scientific">Adineta steineri</name>
    <dbReference type="NCBI Taxonomy" id="433720"/>
    <lineage>
        <taxon>Eukaryota</taxon>
        <taxon>Metazoa</taxon>
        <taxon>Spiralia</taxon>
        <taxon>Gnathifera</taxon>
        <taxon>Rotifera</taxon>
        <taxon>Eurotatoria</taxon>
        <taxon>Bdelloidea</taxon>
        <taxon>Adinetida</taxon>
        <taxon>Adinetidae</taxon>
        <taxon>Adineta</taxon>
    </lineage>
</organism>
<dbReference type="Pfam" id="PF00001">
    <property type="entry name" value="7tm_1"/>
    <property type="match status" value="1"/>
</dbReference>
<reference evidence="11" key="1">
    <citation type="submission" date="2021-02" db="EMBL/GenBank/DDBJ databases">
        <authorList>
            <person name="Nowell W R."/>
        </authorList>
    </citation>
    <scope>NUCLEOTIDE SEQUENCE</scope>
</reference>
<keyword evidence="6 9" id="KW-0472">Membrane</keyword>
<keyword evidence="7" id="KW-0675">Receptor</keyword>
<feature type="transmembrane region" description="Helical" evidence="9">
    <location>
        <begin position="229"/>
        <end position="252"/>
    </location>
</feature>
<evidence type="ECO:0000256" key="8">
    <source>
        <dbReference type="ARBA" id="ARBA00023224"/>
    </source>
</evidence>
<dbReference type="InterPro" id="IPR017452">
    <property type="entry name" value="GPCR_Rhodpsn_7TM"/>
</dbReference>
<dbReference type="PANTHER" id="PTHR24228:SF59">
    <property type="entry name" value="NEUROPEPTIDE RECEPTOR 15"/>
    <property type="match status" value="1"/>
</dbReference>
<dbReference type="Proteomes" id="UP000663860">
    <property type="component" value="Unassembled WGS sequence"/>
</dbReference>
<evidence type="ECO:0000259" key="10">
    <source>
        <dbReference type="PROSITE" id="PS50262"/>
    </source>
</evidence>
<evidence type="ECO:0000256" key="5">
    <source>
        <dbReference type="ARBA" id="ARBA00023040"/>
    </source>
</evidence>
<name>A0A815N7D6_9BILA</name>
<keyword evidence="5" id="KW-0297">G-protein coupled receptor</keyword>
<dbReference type="PANTHER" id="PTHR24228">
    <property type="entry name" value="B2 BRADYKININ RECEPTOR/ANGIOTENSIN II RECEPTOR"/>
    <property type="match status" value="1"/>
</dbReference>
<dbReference type="CDD" id="cd00637">
    <property type="entry name" value="7tm_classA_rhodopsin-like"/>
    <property type="match status" value="1"/>
</dbReference>
<feature type="domain" description="G-protein coupled receptors family 1 profile" evidence="10">
    <location>
        <begin position="33"/>
        <end position="287"/>
    </location>
</feature>
<dbReference type="PROSITE" id="PS50262">
    <property type="entry name" value="G_PROTEIN_RECEP_F1_2"/>
    <property type="match status" value="1"/>
</dbReference>
<dbReference type="Gene3D" id="1.20.1070.10">
    <property type="entry name" value="Rhodopsin 7-helix transmembrane proteins"/>
    <property type="match status" value="1"/>
</dbReference>
<comment type="subcellular location">
    <subcellularLocation>
        <location evidence="1">Cell membrane</location>
        <topology evidence="1">Multi-pass membrane protein</topology>
    </subcellularLocation>
</comment>